<dbReference type="AlphaFoldDB" id="A0A9N9SBA8"/>
<evidence type="ECO:0000313" key="1">
    <source>
        <dbReference type="EMBL" id="CAG9812261.1"/>
    </source>
</evidence>
<protein>
    <submittedName>
        <fullName evidence="1">Uncharacterized protein</fullName>
    </submittedName>
</protein>
<dbReference type="EMBL" id="OU895880">
    <property type="protein sequence ID" value="CAG9812261.1"/>
    <property type="molecule type" value="Genomic_DNA"/>
</dbReference>
<accession>A0A9N9SBA8</accession>
<sequence length="366" mass="42899">MSETQRTACLEWTLVEKKPPKNVIVNSPSIFKQNQQKSLLEIEAERNYNDQKKIDNEVIVSGLKAEPKKDFWLELINIAGISDEKIENHGNFKGQNGKFFITIGFKDKISQTSFTKEINSKQSLIKNKARQFFVHNRLTKFNSSVEKELQELTKSGAIHGHKREGYLFQAKFTGHSSWTLINTQHALKKFTKEATQTKKIDDRVERRENVQKQQELDRQVRVHGLTSKPQKVDDVVTKFMQRFDLSFDDVVSYTIKNIDSRWTIFIKLSDNLALRKILTSKTKKIRLSYLTGSTAEHLIDAKVTWKRALTEFNHKVNKQLQEAYKKKIIHQFEFADHRFRVKVDQSSFWVPIECIYDLYEILKTKK</sequence>
<dbReference type="Proteomes" id="UP001153620">
    <property type="component" value="Chromosome 4"/>
</dbReference>
<reference evidence="1" key="1">
    <citation type="submission" date="2022-01" db="EMBL/GenBank/DDBJ databases">
        <authorList>
            <person name="King R."/>
        </authorList>
    </citation>
    <scope>NUCLEOTIDE SEQUENCE</scope>
</reference>
<gene>
    <name evidence="1" type="ORF">CHIRRI_LOCUS15066</name>
</gene>
<proteinExistence type="predicted"/>
<keyword evidence="2" id="KW-1185">Reference proteome</keyword>
<organism evidence="1 2">
    <name type="scientific">Chironomus riparius</name>
    <dbReference type="NCBI Taxonomy" id="315576"/>
    <lineage>
        <taxon>Eukaryota</taxon>
        <taxon>Metazoa</taxon>
        <taxon>Ecdysozoa</taxon>
        <taxon>Arthropoda</taxon>
        <taxon>Hexapoda</taxon>
        <taxon>Insecta</taxon>
        <taxon>Pterygota</taxon>
        <taxon>Neoptera</taxon>
        <taxon>Endopterygota</taxon>
        <taxon>Diptera</taxon>
        <taxon>Nematocera</taxon>
        <taxon>Chironomoidea</taxon>
        <taxon>Chironomidae</taxon>
        <taxon>Chironominae</taxon>
        <taxon>Chironomus</taxon>
    </lineage>
</organism>
<evidence type="ECO:0000313" key="2">
    <source>
        <dbReference type="Proteomes" id="UP001153620"/>
    </source>
</evidence>
<name>A0A9N9SBA8_9DIPT</name>
<reference evidence="1" key="2">
    <citation type="submission" date="2022-10" db="EMBL/GenBank/DDBJ databases">
        <authorList>
            <consortium name="ENA_rothamsted_submissions"/>
            <consortium name="culmorum"/>
            <person name="King R."/>
        </authorList>
    </citation>
    <scope>NUCLEOTIDE SEQUENCE</scope>
</reference>